<dbReference type="GO" id="GO:0005634">
    <property type="term" value="C:nucleus"/>
    <property type="evidence" value="ECO:0007669"/>
    <property type="project" value="UniProtKB-SubCell"/>
</dbReference>
<evidence type="ECO:0000256" key="10">
    <source>
        <dbReference type="ARBA" id="ARBA00031932"/>
    </source>
</evidence>
<evidence type="ECO:0000256" key="3">
    <source>
        <dbReference type="ARBA" id="ARBA00004496"/>
    </source>
</evidence>
<feature type="coiled-coil region" evidence="11">
    <location>
        <begin position="175"/>
        <end position="209"/>
    </location>
</feature>
<evidence type="ECO:0000256" key="9">
    <source>
        <dbReference type="ARBA" id="ARBA00023242"/>
    </source>
</evidence>
<evidence type="ECO:0000256" key="2">
    <source>
        <dbReference type="ARBA" id="ARBA00004123"/>
    </source>
</evidence>
<evidence type="ECO:0000256" key="12">
    <source>
        <dbReference type="SAM" id="MobiDB-lite"/>
    </source>
</evidence>
<sequence length="858" mass="94557">SPVCGGGESGDTCSEQEEDIAALRRENESLRSQLQAVGFSASSNAAMHHPCISQCPPAVLTSDLLQVERSLQSRVVQLESEGRRLAEQLAESQTSLREERASHTRDRDNLIVQHRAEVEQVTSDRGEAEERWRRECEEWRVRVGRAEEGERERMDELKLAEQKLACVTQEKTEVCGQLEQERSGHTEEVASLQLQLTAATDQNEKIQGELEAARQCVHRLESYLGGELPEEGLTWRDERTALLTRILEMEGERERGERETHLMAVRLAAISEILSLQETALQGKGVGAVEKARAEEIGSSPKEPGDGDVATQGGGEGGLKSLLTLWREKVFALLVQARLTQMQHGQELINTQARVSALAGEVGERQRERDLVTHTLTDRTAQLQLLTTQNEELGRCVQRAEEGWMASQTAADGLSEGLHLALTGVGQRWARLKSCLDGCLSRLASYQQRVGVATGRVAALKVLVGSQMVLGGGKITRDNPPRGDYVIAERYDVTTQTEPSEKAQDLSKLPVEVLVEEVVSLTRERDSLSRQLAYSTLSLQQLTASAAERQDVLEQSCTALTAANSSLREELEGARVDLDTVRSELEGHREREAQLVSAQASLQTRIDGAVMEERRRGRELLSEAQASLEVARREQTKTALQLQRSQRKLEEERAGAVEAVEVARQGLEEELQRCRDRLRAVQVERNLLLTTLRQEGIKVPPRKPALKLELKHPGKELCHLQQTHQNIPVTNTGGQEPFIPAASKLYPSTEAVENGHSVTDCPSRYPPSPSPPTSATNRGSAHDSGDSCDSGENGEGGEGADGRVSKVLEMQETNGTSPASHLTSSRNYDSSEDDIHNVLKELQLLSTALLDMNVAKYH</sequence>
<dbReference type="PANTHER" id="PTHR46822:SF1">
    <property type="entry name" value="COILED-COIL ALPHA-HELICAL ROD PROTEIN 1"/>
    <property type="match status" value="1"/>
</dbReference>
<evidence type="ECO:0000256" key="6">
    <source>
        <dbReference type="ARBA" id="ARBA00022490"/>
    </source>
</evidence>
<reference evidence="13" key="1">
    <citation type="submission" date="2023-03" db="EMBL/GenBank/DDBJ databases">
        <authorList>
            <person name="Steffen K."/>
            <person name="Cardenas P."/>
        </authorList>
    </citation>
    <scope>NUCLEOTIDE SEQUENCE</scope>
</reference>
<feature type="compositionally biased region" description="Polar residues" evidence="12">
    <location>
        <begin position="811"/>
        <end position="828"/>
    </location>
</feature>
<dbReference type="GO" id="GO:0006611">
    <property type="term" value="P:protein export from nucleus"/>
    <property type="evidence" value="ECO:0007669"/>
    <property type="project" value="TreeGrafter"/>
</dbReference>
<feature type="region of interest" description="Disordered" evidence="12">
    <location>
        <begin position="292"/>
        <end position="314"/>
    </location>
</feature>
<keyword evidence="14" id="KW-1185">Reference proteome</keyword>
<name>A0AA35RQM2_GEOBA</name>
<proteinExistence type="predicted"/>
<feature type="region of interest" description="Disordered" evidence="12">
    <location>
        <begin position="751"/>
        <end position="830"/>
    </location>
</feature>
<comment type="subcellular location">
    <subcellularLocation>
        <location evidence="3">Cytoplasm</location>
    </subcellularLocation>
    <subcellularLocation>
        <location evidence="2">Nucleus</location>
    </subcellularLocation>
</comment>
<gene>
    <name evidence="13" type="ORF">GBAR_LOCUS9835</name>
</gene>
<feature type="coiled-coil region" evidence="11">
    <location>
        <begin position="564"/>
        <end position="591"/>
    </location>
</feature>
<evidence type="ECO:0000256" key="11">
    <source>
        <dbReference type="SAM" id="Coils"/>
    </source>
</evidence>
<evidence type="ECO:0000256" key="8">
    <source>
        <dbReference type="ARBA" id="ARBA00023054"/>
    </source>
</evidence>
<dbReference type="GO" id="GO:0030154">
    <property type="term" value="P:cell differentiation"/>
    <property type="evidence" value="ECO:0007669"/>
    <property type="project" value="UniProtKB-KW"/>
</dbReference>
<dbReference type="EMBL" id="CASHTH010001478">
    <property type="protein sequence ID" value="CAI8015915.1"/>
    <property type="molecule type" value="Genomic_DNA"/>
</dbReference>
<feature type="coiled-coil region" evidence="11">
    <location>
        <begin position="632"/>
        <end position="684"/>
    </location>
</feature>
<keyword evidence="5" id="KW-0217">Developmental protein</keyword>
<dbReference type="GO" id="GO:0005814">
    <property type="term" value="C:centriole"/>
    <property type="evidence" value="ECO:0007669"/>
    <property type="project" value="TreeGrafter"/>
</dbReference>
<accession>A0AA35RQM2</accession>
<keyword evidence="6" id="KW-0963">Cytoplasm</keyword>
<evidence type="ECO:0000313" key="13">
    <source>
        <dbReference type="EMBL" id="CAI8015915.1"/>
    </source>
</evidence>
<evidence type="ECO:0000313" key="14">
    <source>
        <dbReference type="Proteomes" id="UP001174909"/>
    </source>
</evidence>
<dbReference type="PANTHER" id="PTHR46822">
    <property type="entry name" value="COILED-COIL ALPHA-HELICAL ROD PROTEIN 1"/>
    <property type="match status" value="1"/>
</dbReference>
<evidence type="ECO:0000256" key="7">
    <source>
        <dbReference type="ARBA" id="ARBA00022782"/>
    </source>
</evidence>
<feature type="non-terminal residue" evidence="13">
    <location>
        <position position="1"/>
    </location>
</feature>
<evidence type="ECO:0000256" key="4">
    <source>
        <dbReference type="ARBA" id="ARBA00016468"/>
    </source>
</evidence>
<keyword evidence="7" id="KW-0221">Differentiation</keyword>
<keyword evidence="9" id="KW-0539">Nucleus</keyword>
<comment type="function">
    <text evidence="1">May be a regulator of keratinocyte proliferation or differentiation.</text>
</comment>
<evidence type="ECO:0000256" key="5">
    <source>
        <dbReference type="ARBA" id="ARBA00022473"/>
    </source>
</evidence>
<evidence type="ECO:0000256" key="1">
    <source>
        <dbReference type="ARBA" id="ARBA00003936"/>
    </source>
</evidence>
<dbReference type="AlphaFoldDB" id="A0AA35RQM2"/>
<dbReference type="Pfam" id="PF07111">
    <property type="entry name" value="HCR"/>
    <property type="match status" value="1"/>
</dbReference>
<comment type="caution">
    <text evidence="13">The sequence shown here is derived from an EMBL/GenBank/DDBJ whole genome shotgun (WGS) entry which is preliminary data.</text>
</comment>
<dbReference type="Proteomes" id="UP001174909">
    <property type="component" value="Unassembled WGS sequence"/>
</dbReference>
<organism evidence="13 14">
    <name type="scientific">Geodia barretti</name>
    <name type="common">Barrett's horny sponge</name>
    <dbReference type="NCBI Taxonomy" id="519541"/>
    <lineage>
        <taxon>Eukaryota</taxon>
        <taxon>Metazoa</taxon>
        <taxon>Porifera</taxon>
        <taxon>Demospongiae</taxon>
        <taxon>Heteroscleromorpha</taxon>
        <taxon>Tetractinellida</taxon>
        <taxon>Astrophorina</taxon>
        <taxon>Geodiidae</taxon>
        <taxon>Geodia</taxon>
    </lineage>
</organism>
<protein>
    <recommendedName>
        <fullName evidence="4">Coiled-coil alpha-helical rod protein 1</fullName>
    </recommendedName>
    <alternativeName>
        <fullName evidence="10">Alpha-helical coiled-coil rod protein</fullName>
    </alternativeName>
</protein>
<keyword evidence="8 11" id="KW-0175">Coiled coil</keyword>
<dbReference type="GO" id="GO:0005737">
    <property type="term" value="C:cytoplasm"/>
    <property type="evidence" value="ECO:0007669"/>
    <property type="project" value="UniProtKB-SubCell"/>
</dbReference>
<dbReference type="InterPro" id="IPR009800">
    <property type="entry name" value="HCR"/>
</dbReference>